<dbReference type="STRING" id="909613.UO65_6099"/>
<proteinExistence type="predicted"/>
<reference evidence="2 3" key="1">
    <citation type="journal article" date="2014" name="Genome Announc.">
        <title>Draft Genome Sequence of the Antitrypanosomally Active Sponge-Associated Bacterium Actinokineospora sp. Strain EG49.</title>
        <authorList>
            <person name="Harjes J."/>
            <person name="Ryu T."/>
            <person name="Abdelmohsen U.R."/>
            <person name="Moitinho-Silva L."/>
            <person name="Horn H."/>
            <person name="Ravasi T."/>
            <person name="Hentschel U."/>
        </authorList>
    </citation>
    <scope>NUCLEOTIDE SEQUENCE [LARGE SCALE GENOMIC DNA]</scope>
    <source>
        <strain evidence="2 3">EG49</strain>
    </source>
</reference>
<dbReference type="AlphaFoldDB" id="W7IQ24"/>
<evidence type="ECO:0000256" key="1">
    <source>
        <dbReference type="SAM" id="MobiDB-lite"/>
    </source>
</evidence>
<accession>W7IQ24</accession>
<gene>
    <name evidence="2" type="ORF">UO65_6099</name>
</gene>
<comment type="caution">
    <text evidence="2">The sequence shown here is derived from an EMBL/GenBank/DDBJ whole genome shotgun (WGS) entry which is preliminary data.</text>
</comment>
<feature type="region of interest" description="Disordered" evidence="1">
    <location>
        <begin position="1"/>
        <end position="38"/>
    </location>
</feature>
<evidence type="ECO:0000313" key="3">
    <source>
        <dbReference type="Proteomes" id="UP000019277"/>
    </source>
</evidence>
<organism evidence="2 3">
    <name type="scientific">Actinokineospora spheciospongiae</name>
    <dbReference type="NCBI Taxonomy" id="909613"/>
    <lineage>
        <taxon>Bacteria</taxon>
        <taxon>Bacillati</taxon>
        <taxon>Actinomycetota</taxon>
        <taxon>Actinomycetes</taxon>
        <taxon>Pseudonocardiales</taxon>
        <taxon>Pseudonocardiaceae</taxon>
        <taxon>Actinokineospora</taxon>
    </lineage>
</organism>
<sequence>MPHRAPRPRCLLSSSSPCTGLPDNPPLGASPLDNRGTP</sequence>
<keyword evidence="3" id="KW-1185">Reference proteome</keyword>
<name>W7IQ24_9PSEU</name>
<dbReference type="Proteomes" id="UP000019277">
    <property type="component" value="Unassembled WGS sequence"/>
</dbReference>
<protein>
    <submittedName>
        <fullName evidence="2">Uncharacterized protein</fullName>
    </submittedName>
</protein>
<dbReference type="EMBL" id="AYXG01000235">
    <property type="protein sequence ID" value="EWC58616.1"/>
    <property type="molecule type" value="Genomic_DNA"/>
</dbReference>
<feature type="compositionally biased region" description="Low complexity" evidence="1">
    <location>
        <begin position="8"/>
        <end position="18"/>
    </location>
</feature>
<evidence type="ECO:0000313" key="2">
    <source>
        <dbReference type="EMBL" id="EWC58616.1"/>
    </source>
</evidence>